<dbReference type="AlphaFoldDB" id="A0A8D9BM87"/>
<protein>
    <submittedName>
        <fullName evidence="1">Uncharacterized protein</fullName>
    </submittedName>
</protein>
<accession>A0A8D9BM87</accession>
<sequence length="114" mass="13477">MIGNDPTRLIEQRLVSKHEILNLQNINAMDLQMTTHRVTHNRCRLDGLENESSLKKIVRKTMNMNLKSDVNNILMLITKLMKIEHHFIFPDEGHQSTTYLFCFKLNFLWQHVST</sequence>
<dbReference type="EMBL" id="HBUF01656860">
    <property type="protein sequence ID" value="CAG6787928.1"/>
    <property type="molecule type" value="Transcribed_RNA"/>
</dbReference>
<evidence type="ECO:0000313" key="1">
    <source>
        <dbReference type="EMBL" id="CAG6787928.1"/>
    </source>
</evidence>
<name>A0A8D9BM87_9HEMI</name>
<reference evidence="1" key="1">
    <citation type="submission" date="2021-05" db="EMBL/GenBank/DDBJ databases">
        <authorList>
            <person name="Alioto T."/>
            <person name="Alioto T."/>
            <person name="Gomez Garrido J."/>
        </authorList>
    </citation>
    <scope>NUCLEOTIDE SEQUENCE</scope>
</reference>
<proteinExistence type="predicted"/>
<organism evidence="1">
    <name type="scientific">Cacopsylla melanoneura</name>
    <dbReference type="NCBI Taxonomy" id="428564"/>
    <lineage>
        <taxon>Eukaryota</taxon>
        <taxon>Metazoa</taxon>
        <taxon>Ecdysozoa</taxon>
        <taxon>Arthropoda</taxon>
        <taxon>Hexapoda</taxon>
        <taxon>Insecta</taxon>
        <taxon>Pterygota</taxon>
        <taxon>Neoptera</taxon>
        <taxon>Paraneoptera</taxon>
        <taxon>Hemiptera</taxon>
        <taxon>Sternorrhyncha</taxon>
        <taxon>Psylloidea</taxon>
        <taxon>Psyllidae</taxon>
        <taxon>Psyllinae</taxon>
        <taxon>Cacopsylla</taxon>
    </lineage>
</organism>